<keyword evidence="2" id="KW-1185">Reference proteome</keyword>
<proteinExistence type="predicted"/>
<evidence type="ECO:0000313" key="2">
    <source>
        <dbReference type="Proteomes" id="UP000075840"/>
    </source>
</evidence>
<evidence type="ECO:0000313" key="1">
    <source>
        <dbReference type="EnsemblMetazoa" id="AARA014302-PA"/>
    </source>
</evidence>
<organism evidence="1 2">
    <name type="scientific">Anopheles arabiensis</name>
    <name type="common">Mosquito</name>
    <dbReference type="NCBI Taxonomy" id="7173"/>
    <lineage>
        <taxon>Eukaryota</taxon>
        <taxon>Metazoa</taxon>
        <taxon>Ecdysozoa</taxon>
        <taxon>Arthropoda</taxon>
        <taxon>Hexapoda</taxon>
        <taxon>Insecta</taxon>
        <taxon>Pterygota</taxon>
        <taxon>Neoptera</taxon>
        <taxon>Endopterygota</taxon>
        <taxon>Diptera</taxon>
        <taxon>Nematocera</taxon>
        <taxon>Culicoidea</taxon>
        <taxon>Culicidae</taxon>
        <taxon>Anophelinae</taxon>
        <taxon>Anopheles</taxon>
    </lineage>
</organism>
<dbReference type="EnsemblMetazoa" id="AARA014302-RA">
    <property type="protein sequence ID" value="AARA014302-PA"/>
    <property type="gene ID" value="AARA014302"/>
</dbReference>
<reference evidence="1" key="1">
    <citation type="submission" date="2022-08" db="UniProtKB">
        <authorList>
            <consortium name="EnsemblMetazoa"/>
        </authorList>
    </citation>
    <scope>IDENTIFICATION</scope>
    <source>
        <strain evidence="1">Dongola</strain>
    </source>
</reference>
<dbReference type="Proteomes" id="UP000075840">
    <property type="component" value="Unassembled WGS sequence"/>
</dbReference>
<name>A0A182IFP0_ANOAR</name>
<protein>
    <submittedName>
        <fullName evidence="1">Uncharacterized protein</fullName>
    </submittedName>
</protein>
<dbReference type="AlphaFoldDB" id="A0A182IFP0"/>
<sequence length="49" mass="5763">MKNQEYNCLVCVCSLFFLWIIHCLAMPHPPHFILSTVDCIKVVLFLRLL</sequence>
<accession>A0A182IFP0</accession>
<dbReference type="VEuPathDB" id="VectorBase:AARA014302"/>
<dbReference type="EMBL" id="APCN01003273">
    <property type="status" value="NOT_ANNOTATED_CDS"/>
    <property type="molecule type" value="Genomic_DNA"/>
</dbReference>